<keyword evidence="2" id="KW-1185">Reference proteome</keyword>
<evidence type="ECO:0000313" key="1">
    <source>
        <dbReference type="EMBL" id="KAJ6975423.1"/>
    </source>
</evidence>
<dbReference type="Proteomes" id="UP001164929">
    <property type="component" value="Chromosome 13"/>
</dbReference>
<comment type="caution">
    <text evidence="1">The sequence shown here is derived from an EMBL/GenBank/DDBJ whole genome shotgun (WGS) entry which is preliminary data.</text>
</comment>
<reference evidence="1" key="1">
    <citation type="journal article" date="2023" name="Mol. Ecol. Resour.">
        <title>Chromosome-level genome assembly of a triploid poplar Populus alba 'Berolinensis'.</title>
        <authorList>
            <person name="Chen S."/>
            <person name="Yu Y."/>
            <person name="Wang X."/>
            <person name="Wang S."/>
            <person name="Zhang T."/>
            <person name="Zhou Y."/>
            <person name="He R."/>
            <person name="Meng N."/>
            <person name="Wang Y."/>
            <person name="Liu W."/>
            <person name="Liu Z."/>
            <person name="Liu J."/>
            <person name="Guo Q."/>
            <person name="Huang H."/>
            <person name="Sederoff R.R."/>
            <person name="Wang G."/>
            <person name="Qu G."/>
            <person name="Chen S."/>
        </authorList>
    </citation>
    <scope>NUCLEOTIDE SEQUENCE</scope>
    <source>
        <strain evidence="1">SC-2020</strain>
    </source>
</reference>
<organism evidence="1 2">
    <name type="scientific">Populus alba x Populus x berolinensis</name>
    <dbReference type="NCBI Taxonomy" id="444605"/>
    <lineage>
        <taxon>Eukaryota</taxon>
        <taxon>Viridiplantae</taxon>
        <taxon>Streptophyta</taxon>
        <taxon>Embryophyta</taxon>
        <taxon>Tracheophyta</taxon>
        <taxon>Spermatophyta</taxon>
        <taxon>Magnoliopsida</taxon>
        <taxon>eudicotyledons</taxon>
        <taxon>Gunneridae</taxon>
        <taxon>Pentapetalae</taxon>
        <taxon>rosids</taxon>
        <taxon>fabids</taxon>
        <taxon>Malpighiales</taxon>
        <taxon>Salicaceae</taxon>
        <taxon>Saliceae</taxon>
        <taxon>Populus</taxon>
    </lineage>
</organism>
<dbReference type="EMBL" id="JAQIZT010000013">
    <property type="protein sequence ID" value="KAJ6975423.1"/>
    <property type="molecule type" value="Genomic_DNA"/>
</dbReference>
<protein>
    <submittedName>
        <fullName evidence="1">Uncharacterized protein</fullName>
    </submittedName>
</protein>
<accession>A0AAD6LY10</accession>
<gene>
    <name evidence="1" type="ORF">NC653_031312</name>
</gene>
<sequence>MDCWLHHPNFKDIIKCIWDEACNEFSGQLKLIKKLSFMATRLRQWNRVGFGNQETALASIESNILVIE</sequence>
<evidence type="ECO:0000313" key="2">
    <source>
        <dbReference type="Proteomes" id="UP001164929"/>
    </source>
</evidence>
<proteinExistence type="predicted"/>
<name>A0AAD6LY10_9ROSI</name>
<dbReference type="AlphaFoldDB" id="A0AAD6LY10"/>